<evidence type="ECO:0000256" key="2">
    <source>
        <dbReference type="ARBA" id="ARBA00022741"/>
    </source>
</evidence>
<protein>
    <recommendedName>
        <fullName evidence="5">ATP-grasp domain-containing protein</fullName>
    </recommendedName>
</protein>
<accession>A0A432XN52</accession>
<evidence type="ECO:0000256" key="1">
    <source>
        <dbReference type="ARBA" id="ARBA00022598"/>
    </source>
</evidence>
<feature type="domain" description="ATP-grasp" evidence="5">
    <location>
        <begin position="72"/>
        <end position="293"/>
    </location>
</feature>
<keyword evidence="3 4" id="KW-0067">ATP-binding</keyword>
<dbReference type="OrthoDB" id="269774at2"/>
<dbReference type="GO" id="GO:0015631">
    <property type="term" value="F:tubulin binding"/>
    <property type="evidence" value="ECO:0007669"/>
    <property type="project" value="TreeGrafter"/>
</dbReference>
<evidence type="ECO:0000256" key="3">
    <source>
        <dbReference type="ARBA" id="ARBA00022840"/>
    </source>
</evidence>
<comment type="caution">
    <text evidence="6">The sequence shown here is derived from an EMBL/GenBank/DDBJ whole genome shotgun (WGS) entry which is preliminary data.</text>
</comment>
<dbReference type="EMBL" id="PIPT01000002">
    <property type="protein sequence ID" value="RUO50148.1"/>
    <property type="molecule type" value="Genomic_DNA"/>
</dbReference>
<dbReference type="InterPro" id="IPR011761">
    <property type="entry name" value="ATP-grasp"/>
</dbReference>
<dbReference type="PANTHER" id="PTHR12241">
    <property type="entry name" value="TUBULIN POLYGLUTAMYLASE"/>
    <property type="match status" value="1"/>
</dbReference>
<dbReference type="PROSITE" id="PS50975">
    <property type="entry name" value="ATP_GRASP"/>
    <property type="match status" value="1"/>
</dbReference>
<proteinExistence type="predicted"/>
<dbReference type="AlphaFoldDB" id="A0A432XN52"/>
<dbReference type="InterPro" id="IPR004344">
    <property type="entry name" value="TTL/TTLL_fam"/>
</dbReference>
<name>A0A432XN52_9GAMM</name>
<evidence type="ECO:0000259" key="5">
    <source>
        <dbReference type="PROSITE" id="PS50975"/>
    </source>
</evidence>
<evidence type="ECO:0000256" key="4">
    <source>
        <dbReference type="PROSITE-ProRule" id="PRU00409"/>
    </source>
</evidence>
<dbReference type="GO" id="GO:0000226">
    <property type="term" value="P:microtubule cytoskeleton organization"/>
    <property type="evidence" value="ECO:0007669"/>
    <property type="project" value="TreeGrafter"/>
</dbReference>
<keyword evidence="7" id="KW-1185">Reference proteome</keyword>
<dbReference type="GO" id="GO:0046872">
    <property type="term" value="F:metal ion binding"/>
    <property type="evidence" value="ECO:0007669"/>
    <property type="project" value="InterPro"/>
</dbReference>
<evidence type="ECO:0000313" key="7">
    <source>
        <dbReference type="Proteomes" id="UP000286678"/>
    </source>
</evidence>
<keyword evidence="1" id="KW-0436">Ligase</keyword>
<sequence length="304" mass="34435">MPAQPTIFCNRARRIVDAAFIKVAGKLLFFSHLRPFSYWDNYYGEHPEITEAFFRLLHYPTLQKYDNKGFIASKINSLNISDLFPASFTSVSDALDSPNATNKIWFIKPTCSTSGKGIQCLTAQELVEFQLPPHHIIQEQVAGIELINAHKYTARAYVLIYDKRVFLFDDGFVMIHSVPYSENATDFAVQVDHSGYTEVGSAIKMMRTAELPNFELKLAQLKQKISLLKPVLSELIAASSTREYGLLGIDLLFDKHHNPTLIEINSKANFVHTDTINYSLNIPFFAAVIGTLYTHIKDPRLIEI</sequence>
<keyword evidence="2 4" id="KW-0547">Nucleotide-binding</keyword>
<dbReference type="Gene3D" id="3.30.470.20">
    <property type="entry name" value="ATP-grasp fold, B domain"/>
    <property type="match status" value="1"/>
</dbReference>
<dbReference type="SUPFAM" id="SSF56059">
    <property type="entry name" value="Glutathione synthetase ATP-binding domain-like"/>
    <property type="match status" value="1"/>
</dbReference>
<evidence type="ECO:0000313" key="6">
    <source>
        <dbReference type="EMBL" id="RUO50148.1"/>
    </source>
</evidence>
<dbReference type="GO" id="GO:0005524">
    <property type="term" value="F:ATP binding"/>
    <property type="evidence" value="ECO:0007669"/>
    <property type="project" value="UniProtKB-UniRule"/>
</dbReference>
<dbReference type="Pfam" id="PF03133">
    <property type="entry name" value="TTL"/>
    <property type="match status" value="1"/>
</dbReference>
<dbReference type="GO" id="GO:0070740">
    <property type="term" value="F:tubulin-glutamic acid ligase activity"/>
    <property type="evidence" value="ECO:0007669"/>
    <property type="project" value="TreeGrafter"/>
</dbReference>
<dbReference type="RefSeq" id="WP_126833036.1">
    <property type="nucleotide sequence ID" value="NZ_PIPT01000002.1"/>
</dbReference>
<gene>
    <name evidence="6" type="ORF">CWE21_03220</name>
</gene>
<reference evidence="7" key="1">
    <citation type="journal article" date="2018" name="Front. Microbiol.">
        <title>Genome-Based Analysis Reveals the Taxonomy and Diversity of the Family Idiomarinaceae.</title>
        <authorList>
            <person name="Liu Y."/>
            <person name="Lai Q."/>
            <person name="Shao Z."/>
        </authorList>
    </citation>
    <scope>NUCLEOTIDE SEQUENCE [LARGE SCALE GENOMIC DNA]</scope>
    <source>
        <strain evidence="7">SW15</strain>
    </source>
</reference>
<organism evidence="6 7">
    <name type="scientific">Pseudidiomarina aquimaris</name>
    <dbReference type="NCBI Taxonomy" id="641841"/>
    <lineage>
        <taxon>Bacteria</taxon>
        <taxon>Pseudomonadati</taxon>
        <taxon>Pseudomonadota</taxon>
        <taxon>Gammaproteobacteria</taxon>
        <taxon>Alteromonadales</taxon>
        <taxon>Idiomarinaceae</taxon>
        <taxon>Pseudidiomarina</taxon>
    </lineage>
</organism>
<dbReference type="Proteomes" id="UP000286678">
    <property type="component" value="Unassembled WGS sequence"/>
</dbReference>